<dbReference type="Proteomes" id="UP000319555">
    <property type="component" value="Unassembled WGS sequence"/>
</dbReference>
<gene>
    <name evidence="1" type="ORF">SAMN06265380_1011229</name>
</gene>
<dbReference type="Pfam" id="PF02423">
    <property type="entry name" value="OCD_Mu_crystall"/>
    <property type="match status" value="1"/>
</dbReference>
<organism evidence="1 2">
    <name type="scientific">Ruegeria faecimaris</name>
    <dbReference type="NCBI Taxonomy" id="686389"/>
    <lineage>
        <taxon>Bacteria</taxon>
        <taxon>Pseudomonadati</taxon>
        <taxon>Pseudomonadota</taxon>
        <taxon>Alphaproteobacteria</taxon>
        <taxon>Rhodobacterales</taxon>
        <taxon>Roseobacteraceae</taxon>
        <taxon>Ruegeria</taxon>
    </lineage>
</organism>
<proteinExistence type="predicted"/>
<dbReference type="InterPro" id="IPR023401">
    <property type="entry name" value="ODC_N"/>
</dbReference>
<dbReference type="EMBL" id="FXTE01000001">
    <property type="protein sequence ID" value="SMO50805.1"/>
    <property type="molecule type" value="Genomic_DNA"/>
</dbReference>
<reference evidence="1 2" key="1">
    <citation type="submission" date="2017-05" db="EMBL/GenBank/DDBJ databases">
        <authorList>
            <person name="Varghese N."/>
            <person name="Submissions S."/>
        </authorList>
    </citation>
    <scope>NUCLEOTIDE SEQUENCE [LARGE SCALE GENOMIC DNA]</scope>
    <source>
        <strain evidence="1 2">DSM 28009</strain>
    </source>
</reference>
<protein>
    <submittedName>
        <fullName evidence="1">Ornithine cyclodeaminase/mu-crystallin family protein</fullName>
    </submittedName>
</protein>
<dbReference type="SUPFAM" id="SSF51735">
    <property type="entry name" value="NAD(P)-binding Rossmann-fold domains"/>
    <property type="match status" value="1"/>
</dbReference>
<dbReference type="Gene3D" id="3.30.1780.10">
    <property type="entry name" value="ornithine cyclodeaminase, domain 1"/>
    <property type="match status" value="1"/>
</dbReference>
<evidence type="ECO:0000313" key="1">
    <source>
        <dbReference type="EMBL" id="SMO50805.1"/>
    </source>
</evidence>
<keyword evidence="2" id="KW-1185">Reference proteome</keyword>
<dbReference type="AlphaFoldDB" id="A0A521BUQ5"/>
<dbReference type="InterPro" id="IPR036291">
    <property type="entry name" value="NAD(P)-bd_dom_sf"/>
</dbReference>
<evidence type="ECO:0000313" key="2">
    <source>
        <dbReference type="Proteomes" id="UP000319555"/>
    </source>
</evidence>
<sequence>MRNDISVEYPKQTRIKGDIQQLDPDHAVNELWQVLTGSKKGRTSEDQITVFDGVGFVVEDFSATRWLHQKATDGAPSEMLDLVADPHDPKDLLGMIRRCTHRAVQAA</sequence>
<dbReference type="InterPro" id="IPR003462">
    <property type="entry name" value="ODC_Mu_crystall"/>
</dbReference>
<name>A0A521BUQ5_9RHOB</name>
<accession>A0A521BUQ5</accession>